<name>A0A160FU60_9BURK</name>
<organism evidence="1 2">
    <name type="scientific">Paraburkholderia phytofirmans OLGA172</name>
    <dbReference type="NCBI Taxonomy" id="1417228"/>
    <lineage>
        <taxon>Bacteria</taxon>
        <taxon>Pseudomonadati</taxon>
        <taxon>Pseudomonadota</taxon>
        <taxon>Betaproteobacteria</taxon>
        <taxon>Burkholderiales</taxon>
        <taxon>Burkholderiaceae</taxon>
        <taxon>Paraburkholderia</taxon>
    </lineage>
</organism>
<dbReference type="OrthoDB" id="10001867at2"/>
<dbReference type="Proteomes" id="UP000076852">
    <property type="component" value="Chromosome 2"/>
</dbReference>
<evidence type="ECO:0000313" key="2">
    <source>
        <dbReference type="Proteomes" id="UP000076852"/>
    </source>
</evidence>
<dbReference type="EMBL" id="CP014579">
    <property type="protein sequence ID" value="ANB76534.1"/>
    <property type="molecule type" value="Genomic_DNA"/>
</dbReference>
<accession>A0A160FU60</accession>
<dbReference type="RefSeq" id="WP_063499751.1">
    <property type="nucleotide sequence ID" value="NZ_CP014579.1"/>
</dbReference>
<dbReference type="STRING" id="1804984.AYM40_30510"/>
<reference evidence="1 2" key="1">
    <citation type="journal article" date="2016" name="Gene">
        <title>PacBio SMRT assembly of a complex multi-replicon genome reveals chlorocatechol degradative operon in a region of genome plasticity.</title>
        <authorList>
            <person name="Ricker N."/>
            <person name="Shen S.Y."/>
            <person name="Goordial J."/>
            <person name="Jin S."/>
            <person name="Fulthorpe R.R."/>
        </authorList>
    </citation>
    <scope>NUCLEOTIDE SEQUENCE [LARGE SCALE GENOMIC DNA]</scope>
    <source>
        <strain evidence="1 2">OLGA172</strain>
    </source>
</reference>
<proteinExistence type="predicted"/>
<dbReference type="AlphaFoldDB" id="A0A160FU60"/>
<keyword evidence="2" id="KW-1185">Reference proteome</keyword>
<protein>
    <submittedName>
        <fullName evidence="1">Uncharacterized protein</fullName>
    </submittedName>
</protein>
<dbReference type="KEGG" id="buz:AYM40_30510"/>
<gene>
    <name evidence="1" type="ORF">AYM40_30510</name>
</gene>
<sequence>MAGSVTCGADAAMTFKRGDNNTVTADGASFSFAAYRSEGDGSMYVIPSSLALKQMIDGATVVDDGKDAESSSQPPASAPVIAANPAARLTGVANRRGADA</sequence>
<evidence type="ECO:0000313" key="1">
    <source>
        <dbReference type="EMBL" id="ANB76534.1"/>
    </source>
</evidence>